<name>A0A317C7E8_9GAMM</name>
<dbReference type="Proteomes" id="UP000245539">
    <property type="component" value="Unassembled WGS sequence"/>
</dbReference>
<dbReference type="EMBL" id="QGKM01000061">
    <property type="protein sequence ID" value="PWQ93343.1"/>
    <property type="molecule type" value="Genomic_DNA"/>
</dbReference>
<evidence type="ECO:0000313" key="3">
    <source>
        <dbReference type="Proteomes" id="UP000245539"/>
    </source>
</evidence>
<proteinExistence type="predicted"/>
<dbReference type="OrthoDB" id="9814995at2"/>
<gene>
    <name evidence="2" type="ORF">DKW60_17585</name>
</gene>
<accession>A0A317C7E8</accession>
<dbReference type="RefSeq" id="WP_109838978.1">
    <property type="nucleotide sequence ID" value="NZ_QGKM01000061.1"/>
</dbReference>
<evidence type="ECO:0000259" key="1">
    <source>
        <dbReference type="SMART" id="SM00974"/>
    </source>
</evidence>
<dbReference type="SMART" id="SM00974">
    <property type="entry name" value="T5orf172"/>
    <property type="match status" value="1"/>
</dbReference>
<reference evidence="2 3" key="1">
    <citation type="submission" date="2018-05" db="EMBL/GenBank/DDBJ databases">
        <title>Leucothrix arctica sp. nov., isolated from Arctic seawater.</title>
        <authorList>
            <person name="Choi A."/>
            <person name="Baek K."/>
        </authorList>
    </citation>
    <scope>NUCLEOTIDE SEQUENCE [LARGE SCALE GENOMIC DNA]</scope>
    <source>
        <strain evidence="2 3">JCM 18388</strain>
    </source>
</reference>
<dbReference type="Pfam" id="PF13455">
    <property type="entry name" value="MUG113"/>
    <property type="match status" value="1"/>
</dbReference>
<dbReference type="AlphaFoldDB" id="A0A317C7E8"/>
<dbReference type="InterPro" id="IPR018306">
    <property type="entry name" value="Phage_T5_Orf172_DNA-bd"/>
</dbReference>
<protein>
    <recommendedName>
        <fullName evidence="1">Bacteriophage T5 Orf172 DNA-binding domain-containing protein</fullName>
    </recommendedName>
</protein>
<keyword evidence="3" id="KW-1185">Reference proteome</keyword>
<sequence length="405" mass="46223">MIDFEKELKAILENDPLDLLKEKPKTSSVISPDSRLKESFDAINQFIDEHGHEPTKSRDINERKLFSRLSGLRESPEKAATLLGLDRHNLLEGVESPEPFEVESVEDIFEADPLGLLGDDIEEGADLFNIESLPTTSRAATDFVAKRKPCKDFARYEAQFIQVQSEIRENKRKLLPYENKGEALVEGNYYILDGVLLFLERKETATISKTIDGKRFREDGRTRCIFENGTESNMLSRSLAKALDKGGKTVTQTEDQINDEFQKNLGVVKEEDTLAGYIYILQPQSKNAEIQSLEHLYKVGFSTTTVEKRISNAANEPTYLMAPVSIVAEYYAYNMNTQKFEKLLHRFFADVCLDVEVADHKGKMHQPREWFIAPLDAINRAIELIISSQIQHYRYDSQMKKIVLA</sequence>
<evidence type="ECO:0000313" key="2">
    <source>
        <dbReference type="EMBL" id="PWQ93343.1"/>
    </source>
</evidence>
<comment type="caution">
    <text evidence="2">The sequence shown here is derived from an EMBL/GenBank/DDBJ whole genome shotgun (WGS) entry which is preliminary data.</text>
</comment>
<feature type="domain" description="Bacteriophage T5 Orf172 DNA-binding" evidence="1">
    <location>
        <begin position="291"/>
        <end position="385"/>
    </location>
</feature>
<organism evidence="2 3">
    <name type="scientific">Leucothrix pacifica</name>
    <dbReference type="NCBI Taxonomy" id="1247513"/>
    <lineage>
        <taxon>Bacteria</taxon>
        <taxon>Pseudomonadati</taxon>
        <taxon>Pseudomonadota</taxon>
        <taxon>Gammaproteobacteria</taxon>
        <taxon>Thiotrichales</taxon>
        <taxon>Thiotrichaceae</taxon>
        <taxon>Leucothrix</taxon>
    </lineage>
</organism>